<proteinExistence type="predicted"/>
<dbReference type="EMBL" id="JACZEP010000002">
    <property type="protein sequence ID" value="MBE1204576.1"/>
    <property type="molecule type" value="Genomic_DNA"/>
</dbReference>
<accession>A0ABR9GLN8</accession>
<sequence length="134" mass="14957">MASIFAFRTRSPDRDRQTDETRFGQLSRALDELAAGIEAERTGIRSRYEAVSANAAFLVEAMDNSAAVSAQRAGEMDQLTESLKACLRRIEVLGRQKDFVSGLRHSLDIFVDEGRKTDEESSARLAQGEARRQF</sequence>
<keyword evidence="2" id="KW-1185">Reference proteome</keyword>
<evidence type="ECO:0000313" key="1">
    <source>
        <dbReference type="EMBL" id="MBE1204576.1"/>
    </source>
</evidence>
<gene>
    <name evidence="1" type="ORF">IHE39_09790</name>
</gene>
<protein>
    <recommendedName>
        <fullName evidence="3">Methyl-accepting chemotaxis protein</fullName>
    </recommendedName>
</protein>
<name>A0ABR9GLN8_9HYPH</name>
<comment type="caution">
    <text evidence="1">The sequence shown here is derived from an EMBL/GenBank/DDBJ whole genome shotgun (WGS) entry which is preliminary data.</text>
</comment>
<dbReference type="RefSeq" id="WP_192566332.1">
    <property type="nucleotide sequence ID" value="NZ_JACZEP010000002.1"/>
</dbReference>
<reference evidence="1 2" key="1">
    <citation type="submission" date="2020-09" db="EMBL/GenBank/DDBJ databases">
        <title>Draft Genome Sequence of Aminobacter carboxidus type strain DSM 1086, a soil Gram-negative carboxydobacterium.</title>
        <authorList>
            <person name="Turrini P."/>
            <person name="Tescari M."/>
            <person name="Artuso I."/>
            <person name="Lugli G.A."/>
            <person name="Frangipani E."/>
            <person name="Ventura M."/>
            <person name="Visca P."/>
        </authorList>
    </citation>
    <scope>NUCLEOTIDE SEQUENCE [LARGE SCALE GENOMIC DNA]</scope>
    <source>
        <strain evidence="1 2">DSM 1086</strain>
    </source>
</reference>
<evidence type="ECO:0000313" key="2">
    <source>
        <dbReference type="Proteomes" id="UP000598227"/>
    </source>
</evidence>
<evidence type="ECO:0008006" key="3">
    <source>
        <dbReference type="Google" id="ProtNLM"/>
    </source>
</evidence>
<dbReference type="Proteomes" id="UP000598227">
    <property type="component" value="Unassembled WGS sequence"/>
</dbReference>
<organism evidence="1 2">
    <name type="scientific">Aminobacter carboxidus</name>
    <dbReference type="NCBI Taxonomy" id="376165"/>
    <lineage>
        <taxon>Bacteria</taxon>
        <taxon>Pseudomonadati</taxon>
        <taxon>Pseudomonadota</taxon>
        <taxon>Alphaproteobacteria</taxon>
        <taxon>Hyphomicrobiales</taxon>
        <taxon>Phyllobacteriaceae</taxon>
        <taxon>Aminobacter</taxon>
    </lineage>
</organism>